<dbReference type="EMBL" id="JAVDRD010000015">
    <property type="protein sequence ID" value="MDR6513138.1"/>
    <property type="molecule type" value="Genomic_DNA"/>
</dbReference>
<organism evidence="1 2">
    <name type="scientific">Novosphingobium capsulatum</name>
    <dbReference type="NCBI Taxonomy" id="13688"/>
    <lineage>
        <taxon>Bacteria</taxon>
        <taxon>Pseudomonadati</taxon>
        <taxon>Pseudomonadota</taxon>
        <taxon>Alphaproteobacteria</taxon>
        <taxon>Sphingomonadales</taxon>
        <taxon>Sphingomonadaceae</taxon>
        <taxon>Novosphingobium</taxon>
    </lineage>
</organism>
<keyword evidence="2" id="KW-1185">Reference proteome</keyword>
<accession>A0ABU1MS11</accession>
<sequence length="694" mass="73395">MIDGAWGRLGIAPTPDQGAIRRAYADALRAMEVDADVAGFAALRQARDTALAWARSQAAQASAPDAPGDPAALPVAVEDERATAAEAADDTPPGTWPHAAPRLDGHADTGTVRAGHDHGHDALVPALPFAPARGPADDQFVVQRPTLAPIVLAGAADAPGVSLGRQQPQTRADHALHDLLLAGPGTEFGLTADDRAAALALLDRLIAQADAGGVDLWSRTEEWLAETLARSWPRAAPLLDRAAQAFGWADRPATTGDSPAVAFLISRLGSQPLVRTAHPPQDALFVALMPEGGSEAPLDGVEEAAALAHLQTLLGEAHMAQVERSEEIETWLADLLAQSWPRSAPLLEPAAQALGWERERGTLNERPVIAFLNARLRGLRFARKVQHKGHPLHKAWAELTRTGTRKGLFVSRRQVRQLIDGVRSNFPELEQHFNPVLVAAWEPQGSSGGGIGRNFGWIAIVLIGLVRLVIAIADYHEAPSGQAPAYESTASVDPVSDPVLGKAITILFGPGLSFSDLKRHNPSLAESLSMDRRTTDDPAVLAGKGQHILTGAFLNALQRAVPPRLDEFARWRLDVMAAAREKGADACVSVAGGGDLPQGVSLADAPLARQQKLARAMLEADAINLVPSAAEKSYAIPGPMVARVIAIAGLPEARVRAAFHNQGTSADQCTVRMTLIKAALAWKGADRVAILQGT</sequence>
<comment type="caution">
    <text evidence="1">The sequence shown here is derived from an EMBL/GenBank/DDBJ whole genome shotgun (WGS) entry which is preliminary data.</text>
</comment>
<gene>
    <name evidence="1" type="ORF">J2792_004028</name>
</gene>
<evidence type="ECO:0000313" key="1">
    <source>
        <dbReference type="EMBL" id="MDR6513138.1"/>
    </source>
</evidence>
<dbReference type="RefSeq" id="WP_309806478.1">
    <property type="nucleotide sequence ID" value="NZ_JAVDRD010000015.1"/>
</dbReference>
<evidence type="ECO:0008006" key="3">
    <source>
        <dbReference type="Google" id="ProtNLM"/>
    </source>
</evidence>
<dbReference type="Proteomes" id="UP001184150">
    <property type="component" value="Unassembled WGS sequence"/>
</dbReference>
<name>A0ABU1MS11_9SPHN</name>
<evidence type="ECO:0000313" key="2">
    <source>
        <dbReference type="Proteomes" id="UP001184150"/>
    </source>
</evidence>
<protein>
    <recommendedName>
        <fullName evidence="3">Molecular chaperone DnaJ</fullName>
    </recommendedName>
</protein>
<reference evidence="1 2" key="1">
    <citation type="submission" date="2023-07" db="EMBL/GenBank/DDBJ databases">
        <title>Sorghum-associated microbial communities from plants grown in Nebraska, USA.</title>
        <authorList>
            <person name="Schachtman D."/>
        </authorList>
    </citation>
    <scope>NUCLEOTIDE SEQUENCE [LARGE SCALE GENOMIC DNA]</scope>
    <source>
        <strain evidence="1 2">DS1027</strain>
    </source>
</reference>
<proteinExistence type="predicted"/>